<proteinExistence type="predicted"/>
<sequence>MYHHLACNVESFCFLPQSLFIYTDEKNDTVIYSYTVEPGVADKSYGIEVAKIAGLPRAVTERAQSVLSMFEVIIFVNDIMNCTIELQ</sequence>
<dbReference type="InterPro" id="IPR027417">
    <property type="entry name" value="P-loop_NTPase"/>
</dbReference>
<dbReference type="GO" id="GO:0006298">
    <property type="term" value="P:mismatch repair"/>
    <property type="evidence" value="ECO:0007669"/>
    <property type="project" value="InterPro"/>
</dbReference>
<evidence type="ECO:0000259" key="4">
    <source>
        <dbReference type="Pfam" id="PF00488"/>
    </source>
</evidence>
<keyword evidence="2" id="KW-0067">ATP-binding</keyword>
<evidence type="ECO:0000313" key="5">
    <source>
        <dbReference type="EMBL" id="TXG75924.1"/>
    </source>
</evidence>
<dbReference type="EMBL" id="SSDS01000094">
    <property type="protein sequence ID" value="TXG75924.1"/>
    <property type="molecule type" value="Genomic_DNA"/>
</dbReference>
<evidence type="ECO:0000256" key="2">
    <source>
        <dbReference type="ARBA" id="ARBA00022840"/>
    </source>
</evidence>
<name>A0A5C7J3S7_9BACT</name>
<feature type="domain" description="DNA mismatch repair proteins mutS family" evidence="4">
    <location>
        <begin position="18"/>
        <end position="70"/>
    </location>
</feature>
<organism evidence="5 6">
    <name type="scientific">Candidatus Dojkabacteria bacterium</name>
    <dbReference type="NCBI Taxonomy" id="2099670"/>
    <lineage>
        <taxon>Bacteria</taxon>
        <taxon>Candidatus Dojkabacteria</taxon>
    </lineage>
</organism>
<comment type="caution">
    <text evidence="5">The sequence shown here is derived from an EMBL/GenBank/DDBJ whole genome shotgun (WGS) entry which is preliminary data.</text>
</comment>
<dbReference type="InterPro" id="IPR000432">
    <property type="entry name" value="DNA_mismatch_repair_MutS_C"/>
</dbReference>
<reference evidence="5 6" key="1">
    <citation type="submission" date="2018-09" db="EMBL/GenBank/DDBJ databases">
        <title>Metagenome Assembled Genomes from an Advanced Water Purification Facility.</title>
        <authorList>
            <person name="Stamps B.W."/>
            <person name="Spear J.R."/>
        </authorList>
    </citation>
    <scope>NUCLEOTIDE SEQUENCE [LARGE SCALE GENOMIC DNA]</scope>
    <source>
        <strain evidence="5">Bin_63_2</strain>
    </source>
</reference>
<dbReference type="GO" id="GO:0005524">
    <property type="term" value="F:ATP binding"/>
    <property type="evidence" value="ECO:0007669"/>
    <property type="project" value="UniProtKB-KW"/>
</dbReference>
<accession>A0A5C7J3S7</accession>
<gene>
    <name evidence="5" type="ORF">E6Q11_06015</name>
</gene>
<evidence type="ECO:0000256" key="1">
    <source>
        <dbReference type="ARBA" id="ARBA00022741"/>
    </source>
</evidence>
<dbReference type="GO" id="GO:0030983">
    <property type="term" value="F:mismatched DNA binding"/>
    <property type="evidence" value="ECO:0007669"/>
    <property type="project" value="InterPro"/>
</dbReference>
<dbReference type="AlphaFoldDB" id="A0A5C7J3S7"/>
<evidence type="ECO:0000256" key="3">
    <source>
        <dbReference type="ARBA" id="ARBA00023125"/>
    </source>
</evidence>
<keyword evidence="3" id="KW-0238">DNA-binding</keyword>
<dbReference type="Proteomes" id="UP000321026">
    <property type="component" value="Unassembled WGS sequence"/>
</dbReference>
<keyword evidence="1" id="KW-0547">Nucleotide-binding</keyword>
<evidence type="ECO:0000313" key="6">
    <source>
        <dbReference type="Proteomes" id="UP000321026"/>
    </source>
</evidence>
<dbReference type="Pfam" id="PF00488">
    <property type="entry name" value="MutS_V"/>
    <property type="match status" value="1"/>
</dbReference>
<protein>
    <recommendedName>
        <fullName evidence="4">DNA mismatch repair proteins mutS family domain-containing protein</fullName>
    </recommendedName>
</protein>
<dbReference type="SUPFAM" id="SSF52540">
    <property type="entry name" value="P-loop containing nucleoside triphosphate hydrolases"/>
    <property type="match status" value="1"/>
</dbReference>
<dbReference type="Gene3D" id="3.40.50.300">
    <property type="entry name" value="P-loop containing nucleotide triphosphate hydrolases"/>
    <property type="match status" value="1"/>
</dbReference>